<dbReference type="Pfam" id="PF16172">
    <property type="entry name" value="DOCK_N"/>
    <property type="match status" value="1"/>
</dbReference>
<feature type="domain" description="C2 DOCK-type" evidence="12">
    <location>
        <begin position="424"/>
        <end position="609"/>
    </location>
</feature>
<feature type="compositionally biased region" description="Polar residues" evidence="10">
    <location>
        <begin position="1669"/>
        <end position="1680"/>
    </location>
</feature>
<dbReference type="InterPro" id="IPR026791">
    <property type="entry name" value="DOCK"/>
</dbReference>
<dbReference type="InterPro" id="IPR042455">
    <property type="entry name" value="DOCK_N_sub1"/>
</dbReference>
<evidence type="ECO:0000259" key="12">
    <source>
        <dbReference type="PROSITE" id="PS51650"/>
    </source>
</evidence>
<comment type="similarity">
    <text evidence="9">Belongs to the DOCK family.</text>
</comment>
<evidence type="ECO:0000256" key="3">
    <source>
        <dbReference type="ARBA" id="ARBA00022443"/>
    </source>
</evidence>
<evidence type="ECO:0000256" key="2">
    <source>
        <dbReference type="ARBA" id="ARBA00004496"/>
    </source>
</evidence>
<dbReference type="InterPro" id="IPR043161">
    <property type="entry name" value="DOCK_C_lobe_A"/>
</dbReference>
<keyword evidence="4" id="KW-0963">Cytoplasm</keyword>
<dbReference type="InterPro" id="IPR027007">
    <property type="entry name" value="C2_DOCK-type_domain"/>
</dbReference>
<dbReference type="InterPro" id="IPR046769">
    <property type="entry name" value="DOCKER_Lobe_A"/>
</dbReference>
<dbReference type="Proteomes" id="UP001152803">
    <property type="component" value="Unassembled WGS sequence"/>
</dbReference>
<dbReference type="GO" id="GO:0031267">
    <property type="term" value="F:small GTPase binding"/>
    <property type="evidence" value="ECO:0007669"/>
    <property type="project" value="TreeGrafter"/>
</dbReference>
<dbReference type="FunFam" id="1.20.1270.350:FF:000001">
    <property type="entry name" value="dedicator of cytokinesis protein 4"/>
    <property type="match status" value="1"/>
</dbReference>
<dbReference type="InterPro" id="IPR032376">
    <property type="entry name" value="DOCK_N"/>
</dbReference>
<dbReference type="PROSITE" id="PS50002">
    <property type="entry name" value="SH3"/>
    <property type="match status" value="1"/>
</dbReference>
<dbReference type="InterPro" id="IPR027357">
    <property type="entry name" value="DOCKER_dom"/>
</dbReference>
<dbReference type="CDD" id="cd11872">
    <property type="entry name" value="SH3_DOCK_AB"/>
    <property type="match status" value="1"/>
</dbReference>
<dbReference type="Pfam" id="PF06920">
    <property type="entry name" value="DHR-2_Lobe_A"/>
    <property type="match status" value="1"/>
</dbReference>
<dbReference type="EMBL" id="JAFJMO010000003">
    <property type="protein sequence ID" value="KAJ8282949.1"/>
    <property type="molecule type" value="Genomic_DNA"/>
</dbReference>
<dbReference type="InterPro" id="IPR046770">
    <property type="entry name" value="DOCKER_Lobe_B"/>
</dbReference>
<protein>
    <recommendedName>
        <fullName evidence="16">Dedicator of cytokinesis protein 2</fullName>
    </recommendedName>
</protein>
<dbReference type="GO" id="GO:0005737">
    <property type="term" value="C:cytoplasm"/>
    <property type="evidence" value="ECO:0007669"/>
    <property type="project" value="UniProtKB-SubCell"/>
</dbReference>
<accession>A0A9Q1DWC5</accession>
<dbReference type="SUPFAM" id="SSF48371">
    <property type="entry name" value="ARM repeat"/>
    <property type="match status" value="1"/>
</dbReference>
<evidence type="ECO:0000313" key="14">
    <source>
        <dbReference type="EMBL" id="KAJ8282949.1"/>
    </source>
</evidence>
<evidence type="ECO:0000256" key="5">
    <source>
        <dbReference type="ARBA" id="ARBA00022553"/>
    </source>
</evidence>
<dbReference type="GO" id="GO:0007264">
    <property type="term" value="P:small GTPase-mediated signal transduction"/>
    <property type="evidence" value="ECO:0007669"/>
    <property type="project" value="InterPro"/>
</dbReference>
<dbReference type="FunFam" id="2.60.40.150:FF:000044">
    <property type="entry name" value="dedicator of cytokinesis protein 1"/>
    <property type="match status" value="1"/>
</dbReference>
<evidence type="ECO:0000256" key="8">
    <source>
        <dbReference type="PROSITE-ProRule" id="PRU00192"/>
    </source>
</evidence>
<evidence type="ECO:0000256" key="7">
    <source>
        <dbReference type="ARBA" id="ARBA00023136"/>
    </source>
</evidence>
<keyword evidence="3 8" id="KW-0728">SH3 domain</keyword>
<dbReference type="PROSITE" id="PS51651">
    <property type="entry name" value="DOCKER"/>
    <property type="match status" value="1"/>
</dbReference>
<dbReference type="InterPro" id="IPR046773">
    <property type="entry name" value="DOCKER_Lobe_C"/>
</dbReference>
<keyword evidence="15" id="KW-1185">Reference proteome</keyword>
<proteinExistence type="inferred from homology"/>
<dbReference type="Pfam" id="PF20421">
    <property type="entry name" value="DHR-2_Lobe_C"/>
    <property type="match status" value="1"/>
</dbReference>
<dbReference type="Gene3D" id="1.20.1270.350">
    <property type="entry name" value="Dedicator of cytokinesis N-terminal subdomain"/>
    <property type="match status" value="1"/>
</dbReference>
<comment type="caution">
    <text evidence="14">The sequence shown here is derived from an EMBL/GenBank/DDBJ whole genome shotgun (WGS) entry which is preliminary data.</text>
</comment>
<feature type="compositionally biased region" description="Polar residues" evidence="10">
    <location>
        <begin position="1742"/>
        <end position="1762"/>
    </location>
</feature>
<feature type="domain" description="DOCKER" evidence="13">
    <location>
        <begin position="1211"/>
        <end position="1617"/>
    </location>
</feature>
<keyword evidence="6" id="KW-0344">Guanine-nucleotide releasing factor</keyword>
<dbReference type="SUPFAM" id="SSF50044">
    <property type="entry name" value="SH3-domain"/>
    <property type="match status" value="1"/>
</dbReference>
<feature type="region of interest" description="Disordered" evidence="10">
    <location>
        <begin position="1643"/>
        <end position="1829"/>
    </location>
</feature>
<dbReference type="FunFam" id="1.25.40.410:FF:000004">
    <property type="entry name" value="Dedicator of cytokinesis protein 1"/>
    <property type="match status" value="1"/>
</dbReference>
<dbReference type="SMART" id="SM00326">
    <property type="entry name" value="SH3"/>
    <property type="match status" value="1"/>
</dbReference>
<evidence type="ECO:0000259" key="11">
    <source>
        <dbReference type="PROSITE" id="PS50002"/>
    </source>
</evidence>
<evidence type="ECO:0000256" key="10">
    <source>
        <dbReference type="SAM" id="MobiDB-lite"/>
    </source>
</evidence>
<dbReference type="Gene3D" id="2.60.40.150">
    <property type="entry name" value="C2 domain"/>
    <property type="match status" value="1"/>
</dbReference>
<dbReference type="GO" id="GO:0005085">
    <property type="term" value="F:guanyl-nucleotide exchange factor activity"/>
    <property type="evidence" value="ECO:0007669"/>
    <property type="project" value="UniProtKB-KW"/>
</dbReference>
<dbReference type="OrthoDB" id="18896at2759"/>
<dbReference type="InterPro" id="IPR036028">
    <property type="entry name" value="SH3-like_dom_sf"/>
</dbReference>
<dbReference type="InterPro" id="IPR035892">
    <property type="entry name" value="C2_domain_sf"/>
</dbReference>
<feature type="compositionally biased region" description="Basic residues" evidence="10">
    <location>
        <begin position="1696"/>
        <end position="1705"/>
    </location>
</feature>
<reference evidence="14" key="1">
    <citation type="journal article" date="2023" name="Science">
        <title>Genome structures resolve the early diversification of teleost fishes.</title>
        <authorList>
            <person name="Parey E."/>
            <person name="Louis A."/>
            <person name="Montfort J."/>
            <person name="Bouchez O."/>
            <person name="Roques C."/>
            <person name="Iampietro C."/>
            <person name="Lluch J."/>
            <person name="Castinel A."/>
            <person name="Donnadieu C."/>
            <person name="Desvignes T."/>
            <person name="Floi Bucao C."/>
            <person name="Jouanno E."/>
            <person name="Wen M."/>
            <person name="Mejri S."/>
            <person name="Dirks R."/>
            <person name="Jansen H."/>
            <person name="Henkel C."/>
            <person name="Chen W.J."/>
            <person name="Zahm M."/>
            <person name="Cabau C."/>
            <person name="Klopp C."/>
            <person name="Thompson A.W."/>
            <person name="Robinson-Rechavi M."/>
            <person name="Braasch I."/>
            <person name="Lecointre G."/>
            <person name="Bobe J."/>
            <person name="Postlethwait J.H."/>
            <person name="Berthelot C."/>
            <person name="Roest Crollius H."/>
            <person name="Guiguen Y."/>
        </authorList>
    </citation>
    <scope>NUCLEOTIDE SEQUENCE</scope>
    <source>
        <strain evidence="14">Concon-B</strain>
    </source>
</reference>
<comment type="subcellular location">
    <subcellularLocation>
        <location evidence="2">Cytoplasm</location>
    </subcellularLocation>
    <subcellularLocation>
        <location evidence="1">Membrane</location>
    </subcellularLocation>
</comment>
<evidence type="ECO:0000256" key="4">
    <source>
        <dbReference type="ARBA" id="ARBA00022490"/>
    </source>
</evidence>
<dbReference type="InterPro" id="IPR056372">
    <property type="entry name" value="TPR_DOCK"/>
</dbReference>
<dbReference type="InterPro" id="IPR001452">
    <property type="entry name" value="SH3_domain"/>
</dbReference>
<sequence length="1829" mass="210034">MAPWMKTTRERYGVVKWNFRGSGEKHLALEVGDTVHIEESCEGWFKGSLTRDKAKQGAFPATFIHLKEFIVEKRGGQDLVASAEMPLVKEVTTTLREWGTIWKTLFVMNKKERVQQVQRLMWDLMEWRSQLLSGTLPSDEFKELKQKVTSKIDYGNKILELDLVVRDDIGNIMDPDNTSVISLFRAHEDATVKITERIKEEQHNVQSDHSGISARIQSSPTHSLYVFVRNFVCRIGEDAELFMSLYDPNKQAVISENYLVRWGSKGFPKEIDMLNNLKVVFTDLGNKDLSREKIYLICQIVRVGRMDLKETNTKKCTQGLRRPFGVAVMDISDLIKGKTECDEEKQYFIPFFPVVAENDFLHILLNKVTTARGDSGGQGLWVTMKALVGDILQIRKEYPHLVDRSTVVARKLGFPEIIMPGDVRNDIYLTLAAGDFDKYNKTTQKNVEVIMWVCDEEGKVVPNSICVGAGDKPVNEYRSVIYYQVKQPRWMETFKVAIPLEEMQRIHLRFMFRHRSSQESKDKSEKNFAMAFVRLMKEDGTVLQDGPHDLVVFKGDSKRMEDVGSYLSLPSTRPQGDVHKSSGLMRSSSSVGALSISSRDSFTISTLVCSTKLTQNVGLLGLLKWRTRPEMLKENLEKLKLIDGEEVVKFLQDTLDALFNIMMEHSQTDDYDILVFDALIYIIGLIADRKFQHFNTVLEAYIKQHFSATLAYKKLMSVLKTYLDVSSRGEQCEPILRTLKALEYIFKFIVRSRMLYSQLYEGKEQTEFEDSLRRLFESINNLMKSNFMTTLLLQVAALKYLPSVLHDVETVFDASLLSQLLFDFFSCIPPDKLQKQKVTSMTEIVGSKLFRKQECRDILLPMMLRDLSVVLTDLGNRSPEDGRTSVELLNNILEVLSRKDVGQTFKHIQDIVVTLLSTINRAVIIMGREHALTSRVVACMTAILSQMDERHYSSYIETFNRSADLVDFLMETFMLFMDLIGKHVYPSDWMAMIMVQNRVFLGAINTYADTMNHKFLDNNNFEVQLWNNYFHLAVAFITQESLQLQHFSPMKKCKILAKYGDMRRLIGFAIRDMWYKLGVNKICFIPGMVGPILEMTLIPEEELRRATIPIFFDMIQCEHSHAGHFRKFENEIILKLDHEVEGGGGDKRYMELLQTTLLECASQCPLLVPQVQYFVTLVGGLLERLLDYRAVMSDESRNNRMSCTVNLLNFYKDINREGMYIRYLYKLRDLHLDTENFTEAAYTLLLHSRLLKWSEDQCSPVDFSSSQTQRQLKETLYNTIIGYFDKGKMWEEAIALCKELADQYEMEVFEYELLSQSLKQQAKFYENIMKILRPKPDYFAVGYYGCYPPFLRNKVFIHRGKEYERREDFQCQLMSQFPSAKRLNTTGVPGEDIRNSELQYIQCFTVQPVLEIPPRLKNKPVPDQIINFYKSNNVQRFHYSKPVRKGSVDPDNEFASMWIERTTFVTAYKLPGILPWFEVTSTTHTTISPLENAIETMGTTNEKILTMINQYQGDDTLPINPLSMLLNGIVDPAVMGGFAKYEKAFFTEEYTQQHPEDKEKLAHLKDLIAWQTPLLARGISLHGRRVTDDLRPFHERMEECFKQLKLKVEREYGSRELPDVDDRRASRPRSMLRSYRQSIISISSMGGSECGTPTKTHPDSVAHEFATPRTPTLQRSSGSVSVPEEGAGADGEVRLRKSKKRRKRSSMIITEEKERMSTLDSKRLSKKQEFRSDTNLADAGSTALSSTNSRSLPTITGLSLSVANGGEDGETARSRRDSKSVSICIPTDRTPDRRSKGVINLLFRTKLGSKSEDAKTPPEPPGEKSSSHF</sequence>
<organism evidence="14 15">
    <name type="scientific">Conger conger</name>
    <name type="common">Conger eel</name>
    <name type="synonym">Muraena conger</name>
    <dbReference type="NCBI Taxonomy" id="82655"/>
    <lineage>
        <taxon>Eukaryota</taxon>
        <taxon>Metazoa</taxon>
        <taxon>Chordata</taxon>
        <taxon>Craniata</taxon>
        <taxon>Vertebrata</taxon>
        <taxon>Euteleostomi</taxon>
        <taxon>Actinopterygii</taxon>
        <taxon>Neopterygii</taxon>
        <taxon>Teleostei</taxon>
        <taxon>Anguilliformes</taxon>
        <taxon>Congridae</taxon>
        <taxon>Conger</taxon>
    </lineage>
</organism>
<keyword evidence="5" id="KW-0597">Phosphoprotein</keyword>
<gene>
    <name evidence="14" type="ORF">COCON_G00054680</name>
</gene>
<dbReference type="Gene3D" id="1.25.40.410">
    <property type="match status" value="1"/>
</dbReference>
<dbReference type="PANTHER" id="PTHR45653">
    <property type="entry name" value="DEDICATOR OF CYTOKINESIS"/>
    <property type="match status" value="1"/>
</dbReference>
<keyword evidence="7" id="KW-0472">Membrane</keyword>
<feature type="compositionally biased region" description="Basic and acidic residues" evidence="10">
    <location>
        <begin position="1770"/>
        <end position="1779"/>
    </location>
</feature>
<evidence type="ECO:0000313" key="15">
    <source>
        <dbReference type="Proteomes" id="UP001152803"/>
    </source>
</evidence>
<name>A0A9Q1DWC5_CONCO</name>
<feature type="compositionally biased region" description="Basic and acidic residues" evidence="10">
    <location>
        <begin position="1809"/>
        <end position="1829"/>
    </location>
</feature>
<evidence type="ECO:0000256" key="6">
    <source>
        <dbReference type="ARBA" id="ARBA00022658"/>
    </source>
</evidence>
<dbReference type="PROSITE" id="PS51650">
    <property type="entry name" value="C2_DOCK"/>
    <property type="match status" value="1"/>
</dbReference>
<dbReference type="InterPro" id="IPR016024">
    <property type="entry name" value="ARM-type_fold"/>
</dbReference>
<evidence type="ECO:0000256" key="1">
    <source>
        <dbReference type="ARBA" id="ARBA00004370"/>
    </source>
</evidence>
<dbReference type="FunFam" id="1.20.58.740:FF:000004">
    <property type="entry name" value="Dedicator of cytokinesis protein 1"/>
    <property type="match status" value="1"/>
</dbReference>
<evidence type="ECO:0000259" key="13">
    <source>
        <dbReference type="PROSITE" id="PS51651"/>
    </source>
</evidence>
<dbReference type="Pfam" id="PF14429">
    <property type="entry name" value="DOCK-C2"/>
    <property type="match status" value="1"/>
</dbReference>
<dbReference type="GO" id="GO:0016477">
    <property type="term" value="P:cell migration"/>
    <property type="evidence" value="ECO:0007669"/>
    <property type="project" value="TreeGrafter"/>
</dbReference>
<dbReference type="Pfam" id="PF23554">
    <property type="entry name" value="TPR_DOCK"/>
    <property type="match status" value="1"/>
</dbReference>
<dbReference type="GO" id="GO:0005886">
    <property type="term" value="C:plasma membrane"/>
    <property type="evidence" value="ECO:0007669"/>
    <property type="project" value="TreeGrafter"/>
</dbReference>
<feature type="domain" description="SH3" evidence="11">
    <location>
        <begin position="8"/>
        <end position="69"/>
    </location>
</feature>
<dbReference type="PANTHER" id="PTHR45653:SF6">
    <property type="entry name" value="DEDICATOR OF CYTOKINESIS PROTEIN 2"/>
    <property type="match status" value="1"/>
</dbReference>
<feature type="compositionally biased region" description="Basic and acidic residues" evidence="10">
    <location>
        <begin position="1710"/>
        <end position="1732"/>
    </location>
</feature>
<dbReference type="GO" id="GO:0007520">
    <property type="term" value="P:myoblast fusion"/>
    <property type="evidence" value="ECO:0007669"/>
    <property type="project" value="TreeGrafter"/>
</dbReference>
<evidence type="ECO:0008006" key="16">
    <source>
        <dbReference type="Google" id="ProtNLM"/>
    </source>
</evidence>
<dbReference type="Gene3D" id="2.30.30.40">
    <property type="entry name" value="SH3 Domains"/>
    <property type="match status" value="1"/>
</dbReference>
<dbReference type="InterPro" id="IPR043162">
    <property type="entry name" value="DOCK_C_lobe_C"/>
</dbReference>
<evidence type="ECO:0000256" key="9">
    <source>
        <dbReference type="PROSITE-ProRule" id="PRU00983"/>
    </source>
</evidence>
<dbReference type="Pfam" id="PF20422">
    <property type="entry name" value="DHR-2_Lobe_B"/>
    <property type="match status" value="1"/>
</dbReference>
<dbReference type="Gene3D" id="1.20.58.740">
    <property type="match status" value="1"/>
</dbReference>